<dbReference type="Pfam" id="PF03732">
    <property type="entry name" value="Retrotrans_gag"/>
    <property type="match status" value="1"/>
</dbReference>
<evidence type="ECO:0000259" key="1">
    <source>
        <dbReference type="Pfam" id="PF03732"/>
    </source>
</evidence>
<dbReference type="EMBL" id="QGKX02002183">
    <property type="protein sequence ID" value="KAF3485578.1"/>
    <property type="molecule type" value="Genomic_DNA"/>
</dbReference>
<evidence type="ECO:0000313" key="3">
    <source>
        <dbReference type="Proteomes" id="UP000712600"/>
    </source>
</evidence>
<name>A0A8S9MUG3_BRACR</name>
<organism evidence="2 3">
    <name type="scientific">Brassica cretica</name>
    <name type="common">Mustard</name>
    <dbReference type="NCBI Taxonomy" id="69181"/>
    <lineage>
        <taxon>Eukaryota</taxon>
        <taxon>Viridiplantae</taxon>
        <taxon>Streptophyta</taxon>
        <taxon>Embryophyta</taxon>
        <taxon>Tracheophyta</taxon>
        <taxon>Spermatophyta</taxon>
        <taxon>Magnoliopsida</taxon>
        <taxon>eudicotyledons</taxon>
        <taxon>Gunneridae</taxon>
        <taxon>Pentapetalae</taxon>
        <taxon>rosids</taxon>
        <taxon>malvids</taxon>
        <taxon>Brassicales</taxon>
        <taxon>Brassicaceae</taxon>
        <taxon>Brassiceae</taxon>
        <taxon>Brassica</taxon>
    </lineage>
</organism>
<sequence>MTTEGEPKFKFADRNKLTAEKATNELCGVMAADNRQLKKLAKLRAEQNVHVGRTLKIFCHSTDDVCLRVNVQTQTSWGGGYVFRPSIWSADAPTSPFSPLPTPYRYSISRFAALRAETELTATKEFSGFLDSKTNRCSEEREGVVIHDVIDVAETIDFYLNREWYDWGSVDTFRGLPHENPRDLIKELEDLASVSKQNEVSVDHIICKIFPYCLSGDAFSWFSQLQPRFLTCWEDIKTAFLNKFLYEAAATRQRKFDDMLDKMIKDQEKELMSRFSQMLGVVFTEPNEESETINTQIEKPDIEMETEKSQWKISRSSKNSWSWRMEKSLEIWIRVGKSLWKTSWSWRNEEAVGFHKRVKRIHDPVRIVVPCAVFEVEFPIPPDKGAHLSSYIKVLDNHQHVEASQRRLGFKDEVDKGPAEATSIDTDRIASNDTNKPESIDTFTSTSIDTFTSTWIDTHRVSEQKEYEVCRNLFDGGTITRSDKSGDQGSSQLSLISRFSDGVRKSRVRSRCF</sequence>
<accession>A0A8S9MUG3</accession>
<dbReference type="PANTHER" id="PTHR33223">
    <property type="entry name" value="CCHC-TYPE DOMAIN-CONTAINING PROTEIN"/>
    <property type="match status" value="1"/>
</dbReference>
<gene>
    <name evidence="2" type="ORF">F2Q69_00052901</name>
</gene>
<dbReference type="PANTHER" id="PTHR33223:SF11">
    <property type="entry name" value="ELEMENT PROTEIN, PUTATIVE-RELATED"/>
    <property type="match status" value="1"/>
</dbReference>
<evidence type="ECO:0000313" key="2">
    <source>
        <dbReference type="EMBL" id="KAF3485578.1"/>
    </source>
</evidence>
<protein>
    <recommendedName>
        <fullName evidence="1">Retrotransposon gag domain-containing protein</fullName>
    </recommendedName>
</protein>
<comment type="caution">
    <text evidence="2">The sequence shown here is derived from an EMBL/GenBank/DDBJ whole genome shotgun (WGS) entry which is preliminary data.</text>
</comment>
<feature type="domain" description="Retrotransposon gag" evidence="1">
    <location>
        <begin position="208"/>
        <end position="255"/>
    </location>
</feature>
<dbReference type="InterPro" id="IPR005162">
    <property type="entry name" value="Retrotrans_gag_dom"/>
</dbReference>
<proteinExistence type="predicted"/>
<dbReference type="AlphaFoldDB" id="A0A8S9MUG3"/>
<reference evidence="2" key="1">
    <citation type="submission" date="2019-12" db="EMBL/GenBank/DDBJ databases">
        <title>Genome sequencing and annotation of Brassica cretica.</title>
        <authorList>
            <person name="Studholme D.J."/>
            <person name="Sarris P."/>
        </authorList>
    </citation>
    <scope>NUCLEOTIDE SEQUENCE</scope>
    <source>
        <strain evidence="2">PFS-109/04</strain>
        <tissue evidence="2">Leaf</tissue>
    </source>
</reference>
<dbReference type="Proteomes" id="UP000712600">
    <property type="component" value="Unassembled WGS sequence"/>
</dbReference>